<dbReference type="RefSeq" id="WP_164715179.1">
    <property type="nucleotide sequence ID" value="NZ_LR134523.1"/>
</dbReference>
<keyword evidence="6" id="KW-1185">Reference proteome</keyword>
<dbReference type="PANTHER" id="PTHR24567">
    <property type="entry name" value="CRP FAMILY TRANSCRIPTIONAL REGULATORY PROTEIN"/>
    <property type="match status" value="1"/>
</dbReference>
<dbReference type="CDD" id="cd00038">
    <property type="entry name" value="CAP_ED"/>
    <property type="match status" value="1"/>
</dbReference>
<keyword evidence="3" id="KW-0804">Transcription</keyword>
<evidence type="ECO:0000256" key="2">
    <source>
        <dbReference type="ARBA" id="ARBA00023125"/>
    </source>
</evidence>
<dbReference type="InterPro" id="IPR000595">
    <property type="entry name" value="cNMP-bd_dom"/>
</dbReference>
<dbReference type="GO" id="GO:0003700">
    <property type="term" value="F:DNA-binding transcription factor activity"/>
    <property type="evidence" value="ECO:0007669"/>
    <property type="project" value="TreeGrafter"/>
</dbReference>
<dbReference type="GO" id="GO:0003677">
    <property type="term" value="F:DNA binding"/>
    <property type="evidence" value="ECO:0007669"/>
    <property type="project" value="UniProtKB-KW"/>
</dbReference>
<dbReference type="InterPro" id="IPR036390">
    <property type="entry name" value="WH_DNA-bd_sf"/>
</dbReference>
<dbReference type="SUPFAM" id="SSF46785">
    <property type="entry name" value="Winged helix' DNA-binding domain"/>
    <property type="match status" value="1"/>
</dbReference>
<accession>A0A3S4YNT4</accession>
<reference evidence="5 6" key="1">
    <citation type="submission" date="2018-12" db="EMBL/GenBank/DDBJ databases">
        <authorList>
            <consortium name="Pathogen Informatics"/>
        </authorList>
    </citation>
    <scope>NUCLEOTIDE SEQUENCE [LARGE SCALE GENOMIC DNA]</scope>
    <source>
        <strain evidence="5 6">NCTC13079</strain>
    </source>
</reference>
<gene>
    <name evidence="5" type="ORF">NCTC13079_00401</name>
</gene>
<keyword evidence="2" id="KW-0238">DNA-binding</keyword>
<dbReference type="Pfam" id="PF00027">
    <property type="entry name" value="cNMP_binding"/>
    <property type="match status" value="1"/>
</dbReference>
<evidence type="ECO:0000259" key="4">
    <source>
        <dbReference type="PROSITE" id="PS50042"/>
    </source>
</evidence>
<dbReference type="Pfam" id="PF13545">
    <property type="entry name" value="HTH_Crp_2"/>
    <property type="match status" value="1"/>
</dbReference>
<dbReference type="SMART" id="SM00100">
    <property type="entry name" value="cNMP"/>
    <property type="match status" value="1"/>
</dbReference>
<dbReference type="InterPro" id="IPR014710">
    <property type="entry name" value="RmlC-like_jellyroll"/>
</dbReference>
<sequence>MTADSMLFRGIDDSKRERLLRELGAERRHYAADSYIFHQEEESAGVYILLAGSVEVERISASGRRQMINRFTEPGTVFGEVYTFLEDHPYDFGCVSRKESEVLFLPKTAFDRRNGEIADRLVRNMLAIMSQKAYFLNLKMLVHSAGSIRKKIILYVLYENPEGEGMLPLNREELAAYLAVPRPSLSRELGKMQREGLIRTEGKYVRFDPEVLEEFL</sequence>
<feature type="domain" description="Cyclic nucleotide-binding" evidence="4">
    <location>
        <begin position="7"/>
        <end position="131"/>
    </location>
</feature>
<dbReference type="PROSITE" id="PS50042">
    <property type="entry name" value="CNMP_BINDING_3"/>
    <property type="match status" value="1"/>
</dbReference>
<dbReference type="PANTHER" id="PTHR24567:SF26">
    <property type="entry name" value="REGULATORY PROTEIN YEIL"/>
    <property type="match status" value="1"/>
</dbReference>
<evidence type="ECO:0000256" key="1">
    <source>
        <dbReference type="ARBA" id="ARBA00023015"/>
    </source>
</evidence>
<dbReference type="InterPro" id="IPR050397">
    <property type="entry name" value="Env_Response_Regulators"/>
</dbReference>
<name>A0A3S4YNT4_9FIRM</name>
<proteinExistence type="predicted"/>
<dbReference type="InterPro" id="IPR018490">
    <property type="entry name" value="cNMP-bd_dom_sf"/>
</dbReference>
<evidence type="ECO:0000313" key="5">
    <source>
        <dbReference type="EMBL" id="VEJ34935.1"/>
    </source>
</evidence>
<dbReference type="SUPFAM" id="SSF51206">
    <property type="entry name" value="cAMP-binding domain-like"/>
    <property type="match status" value="1"/>
</dbReference>
<dbReference type="Proteomes" id="UP000269544">
    <property type="component" value="Chromosome"/>
</dbReference>
<dbReference type="GO" id="GO:0005829">
    <property type="term" value="C:cytosol"/>
    <property type="evidence" value="ECO:0007669"/>
    <property type="project" value="TreeGrafter"/>
</dbReference>
<dbReference type="EMBL" id="LR134523">
    <property type="protein sequence ID" value="VEJ34935.1"/>
    <property type="molecule type" value="Genomic_DNA"/>
</dbReference>
<dbReference type="InterPro" id="IPR012318">
    <property type="entry name" value="HTH_CRP"/>
</dbReference>
<dbReference type="Gene3D" id="2.60.120.10">
    <property type="entry name" value="Jelly Rolls"/>
    <property type="match status" value="1"/>
</dbReference>
<evidence type="ECO:0000313" key="6">
    <source>
        <dbReference type="Proteomes" id="UP000269544"/>
    </source>
</evidence>
<organism evidence="5 6">
    <name type="scientific">Aedoeadaptatus ivorii</name>
    <dbReference type="NCBI Taxonomy" id="54006"/>
    <lineage>
        <taxon>Bacteria</taxon>
        <taxon>Bacillati</taxon>
        <taxon>Bacillota</taxon>
        <taxon>Tissierellia</taxon>
        <taxon>Tissierellales</taxon>
        <taxon>Peptoniphilaceae</taxon>
        <taxon>Aedoeadaptatus</taxon>
    </lineage>
</organism>
<dbReference type="KEGG" id="piv:NCTC13079_00401"/>
<keyword evidence="1" id="KW-0805">Transcription regulation</keyword>
<protein>
    <submittedName>
        <fullName evidence="5">Transcriptional regulator FixK</fullName>
    </submittedName>
</protein>
<dbReference type="AlphaFoldDB" id="A0A3S4YNT4"/>
<evidence type="ECO:0000256" key="3">
    <source>
        <dbReference type="ARBA" id="ARBA00023163"/>
    </source>
</evidence>